<evidence type="ECO:0000313" key="2">
    <source>
        <dbReference type="EMBL" id="KAK2945012.1"/>
    </source>
</evidence>
<name>A0ABQ9X255_9EUKA</name>
<dbReference type="Proteomes" id="UP001281761">
    <property type="component" value="Unassembled WGS sequence"/>
</dbReference>
<protein>
    <submittedName>
        <fullName evidence="2">Uncharacterized protein</fullName>
    </submittedName>
</protein>
<proteinExistence type="predicted"/>
<keyword evidence="3" id="KW-1185">Reference proteome</keyword>
<keyword evidence="1" id="KW-0812">Transmembrane</keyword>
<organism evidence="2 3">
    <name type="scientific">Blattamonas nauphoetae</name>
    <dbReference type="NCBI Taxonomy" id="2049346"/>
    <lineage>
        <taxon>Eukaryota</taxon>
        <taxon>Metamonada</taxon>
        <taxon>Preaxostyla</taxon>
        <taxon>Oxymonadida</taxon>
        <taxon>Blattamonas</taxon>
    </lineage>
</organism>
<dbReference type="EMBL" id="JARBJD010000275">
    <property type="protein sequence ID" value="KAK2945012.1"/>
    <property type="molecule type" value="Genomic_DNA"/>
</dbReference>
<evidence type="ECO:0000256" key="1">
    <source>
        <dbReference type="SAM" id="Phobius"/>
    </source>
</evidence>
<feature type="transmembrane region" description="Helical" evidence="1">
    <location>
        <begin position="6"/>
        <end position="27"/>
    </location>
</feature>
<reference evidence="2 3" key="1">
    <citation type="journal article" date="2022" name="bioRxiv">
        <title>Genomics of Preaxostyla Flagellates Illuminates Evolutionary Transitions and the Path Towards Mitochondrial Loss.</title>
        <authorList>
            <person name="Novak L.V.F."/>
            <person name="Treitli S.C."/>
            <person name="Pyrih J."/>
            <person name="Halakuc P."/>
            <person name="Pipaliya S.V."/>
            <person name="Vacek V."/>
            <person name="Brzon O."/>
            <person name="Soukal P."/>
            <person name="Eme L."/>
            <person name="Dacks J.B."/>
            <person name="Karnkowska A."/>
            <person name="Elias M."/>
            <person name="Hampl V."/>
        </authorList>
    </citation>
    <scope>NUCLEOTIDE SEQUENCE [LARGE SCALE GENOMIC DNA]</scope>
    <source>
        <strain evidence="2">NAU3</strain>
        <tissue evidence="2">Gut</tissue>
    </source>
</reference>
<feature type="transmembrane region" description="Helical" evidence="1">
    <location>
        <begin position="275"/>
        <end position="294"/>
    </location>
</feature>
<sequence length="408" mass="46548">MIGVAIVTHVVFPIIQYIISFIRRLMLQSSTVRHTQMQNHPSSASHTQTTTTLINPIFDRILIIISSIHILRKSFHNPQTLLLPIVVTYSIAISNPFPSTSSQNCSPFFHVPFTCRENARPIFEWLSRLSRTICSFRSQLKLSTLKDGDMLLLVRLNTILDEQLLIDSQKKIFPNRTPFQKLSSVLQINMEGVVCLINVVSVGYSFITFQISVLEISHYKHASLELTRSKMEIIGNTLPMRTARPTFESVPLSSFTSLYIPFEYLLLYSKQSKQLFVGFVIHVLIFELLNWTGMEDVLHNDVILSELFSYDFHHSSKGSISQPCSPVGLRHDPSNCQYDAFKLNPEAVRSIWTQHQSAYLFTKDIITCRADGMMMTNPPVQNHIPPCPHTLNNTISLFSHPHSDDVRM</sequence>
<accession>A0ABQ9X255</accession>
<keyword evidence="1" id="KW-1133">Transmembrane helix</keyword>
<comment type="caution">
    <text evidence="2">The sequence shown here is derived from an EMBL/GenBank/DDBJ whole genome shotgun (WGS) entry which is preliminary data.</text>
</comment>
<gene>
    <name evidence="2" type="ORF">BLNAU_20025</name>
</gene>
<evidence type="ECO:0000313" key="3">
    <source>
        <dbReference type="Proteomes" id="UP001281761"/>
    </source>
</evidence>
<keyword evidence="1" id="KW-0472">Membrane</keyword>